<gene>
    <name evidence="3" type="ORF">D6D85_12765</name>
</gene>
<dbReference type="CDD" id="cd00198">
    <property type="entry name" value="vWFA"/>
    <property type="match status" value="1"/>
</dbReference>
<accession>A0A429GFY5</accession>
<dbReference type="AlphaFoldDB" id="A0A429GFY5"/>
<feature type="transmembrane region" description="Helical" evidence="1">
    <location>
        <begin position="6"/>
        <end position="27"/>
    </location>
</feature>
<comment type="caution">
    <text evidence="3">The sequence shown here is derived from an EMBL/GenBank/DDBJ whole genome shotgun (WGS) entry which is preliminary data.</text>
</comment>
<evidence type="ECO:0000313" key="3">
    <source>
        <dbReference type="EMBL" id="RSN72667.1"/>
    </source>
</evidence>
<reference evidence="3 4" key="1">
    <citation type="submission" date="2018-10" db="EMBL/GenBank/DDBJ databases">
        <title>Co-occurring genomic capacity for anaerobic methane metabolism and dissimilatory sulfite reduction discovered in the Korarchaeota.</title>
        <authorList>
            <person name="Mckay L.J."/>
            <person name="Dlakic M."/>
            <person name="Fields M.W."/>
            <person name="Delmont T.O."/>
            <person name="Eren A.M."/>
            <person name="Jay Z.J."/>
            <person name="Klingelsmith K.B."/>
            <person name="Rusch D.B."/>
            <person name="Inskeep W.P."/>
        </authorList>
    </citation>
    <scope>NUCLEOTIDE SEQUENCE [LARGE SCALE GENOMIC DNA]</scope>
    <source>
        <strain evidence="3 4">MDKW</strain>
    </source>
</reference>
<dbReference type="EMBL" id="RCOS01000143">
    <property type="protein sequence ID" value="RSN72667.1"/>
    <property type="molecule type" value="Genomic_DNA"/>
</dbReference>
<proteinExistence type="predicted"/>
<feature type="transmembrane region" description="Helical" evidence="1">
    <location>
        <begin position="286"/>
        <end position="305"/>
    </location>
</feature>
<name>A0A429GFY5_9CREN</name>
<sequence length="317" mass="35699">MILFNPYIFAATFLVLMLAIITLHMMYPRLYTFRYRHTLVSVIMRRFPVRRRRLSMAMKIAIAVLLSLAVAQPYIVTKEKIYIESKEISELRFNARPALVVILDTSGSMGGIKLETAKTVITEFFERLSPSIDVGFMDFADSIKQAIAPDNRSDVVKAVKEARAGGGTMYSYPLKAALSWLKPYRELNVSTSVVFISDGMPGDLMEYRSLLKDFKSLEIPIYTVFIGEESGGINEMKLMANTTGGEAYIAKTVDRLAELLNNALEKAAQSIQKVEVKTRITKTVDVYTPLSSIFLACAAMLYLVYRFTVYRFSGVTF</sequence>
<dbReference type="PROSITE" id="PS50234">
    <property type="entry name" value="VWFA"/>
    <property type="match status" value="1"/>
</dbReference>
<feature type="domain" description="VWFA" evidence="2">
    <location>
        <begin position="98"/>
        <end position="263"/>
    </location>
</feature>
<feature type="transmembrane region" description="Helical" evidence="1">
    <location>
        <begin position="54"/>
        <end position="75"/>
    </location>
</feature>
<organism evidence="3 4">
    <name type="scientific">Candidatus Methanodesulfokora washburnensis</name>
    <dbReference type="NCBI Taxonomy" id="2478471"/>
    <lineage>
        <taxon>Archaea</taxon>
        <taxon>Thermoproteota</taxon>
        <taxon>Candidatus Korarchaeia</taxon>
        <taxon>Candidatus Korarchaeia incertae sedis</taxon>
        <taxon>Candidatus Methanodesulfokora</taxon>
    </lineage>
</organism>
<dbReference type="InterPro" id="IPR002035">
    <property type="entry name" value="VWF_A"/>
</dbReference>
<keyword evidence="1" id="KW-1133">Transmembrane helix</keyword>
<protein>
    <submittedName>
        <fullName evidence="3">VWA domain-containing protein</fullName>
    </submittedName>
</protein>
<keyword evidence="4" id="KW-1185">Reference proteome</keyword>
<evidence type="ECO:0000256" key="1">
    <source>
        <dbReference type="SAM" id="Phobius"/>
    </source>
</evidence>
<evidence type="ECO:0000313" key="4">
    <source>
        <dbReference type="Proteomes" id="UP000277582"/>
    </source>
</evidence>
<keyword evidence="1" id="KW-0472">Membrane</keyword>
<dbReference type="Gene3D" id="3.40.50.410">
    <property type="entry name" value="von Willebrand factor, type A domain"/>
    <property type="match status" value="1"/>
</dbReference>
<dbReference type="Proteomes" id="UP000277582">
    <property type="component" value="Unassembled WGS sequence"/>
</dbReference>
<dbReference type="Pfam" id="PF00092">
    <property type="entry name" value="VWA"/>
    <property type="match status" value="1"/>
</dbReference>
<dbReference type="OrthoDB" id="33260at2157"/>
<dbReference type="RefSeq" id="WP_125672344.1">
    <property type="nucleotide sequence ID" value="NZ_RCOS01000143.1"/>
</dbReference>
<dbReference type="SMART" id="SM00327">
    <property type="entry name" value="VWA"/>
    <property type="match status" value="1"/>
</dbReference>
<evidence type="ECO:0000259" key="2">
    <source>
        <dbReference type="PROSITE" id="PS50234"/>
    </source>
</evidence>
<keyword evidence="1" id="KW-0812">Transmembrane</keyword>
<dbReference type="SUPFAM" id="SSF53300">
    <property type="entry name" value="vWA-like"/>
    <property type="match status" value="1"/>
</dbReference>
<dbReference type="InterPro" id="IPR036465">
    <property type="entry name" value="vWFA_dom_sf"/>
</dbReference>